<evidence type="ECO:0000313" key="1">
    <source>
        <dbReference type="EMBL" id="MBA4673119.1"/>
    </source>
</evidence>
<reference evidence="1" key="1">
    <citation type="journal article" date="2013" name="J. Plant Res.">
        <title>Effect of fungi and light on seed germination of three Opuntia species from semiarid lands of central Mexico.</title>
        <authorList>
            <person name="Delgado-Sanchez P."/>
            <person name="Jimenez-Bremont J.F."/>
            <person name="Guerrero-Gonzalez Mde L."/>
            <person name="Flores J."/>
        </authorList>
    </citation>
    <scope>NUCLEOTIDE SEQUENCE</scope>
    <source>
        <tissue evidence="1">Cladode</tissue>
    </source>
</reference>
<sequence length="141" mass="16535">MASLGKKSANWTSKEDDKLLDLLIEQRAKGMVKFDWTSLRAVLRNYGIDKDHSNQEPFYGFREEVTRLGISHWAYWCWHRSNYRSCSCERQCLGRIHAEIWREVQVVPQAGTSQCGEAEDRVLWKTRNRGDKFCSRDGCFP</sequence>
<protein>
    <submittedName>
        <fullName evidence="1">Uncharacterized protein</fullName>
    </submittedName>
</protein>
<organism evidence="1">
    <name type="scientific">Opuntia streptacantha</name>
    <name type="common">Prickly pear cactus</name>
    <name type="synonym">Opuntia cardona</name>
    <dbReference type="NCBI Taxonomy" id="393608"/>
    <lineage>
        <taxon>Eukaryota</taxon>
        <taxon>Viridiplantae</taxon>
        <taxon>Streptophyta</taxon>
        <taxon>Embryophyta</taxon>
        <taxon>Tracheophyta</taxon>
        <taxon>Spermatophyta</taxon>
        <taxon>Magnoliopsida</taxon>
        <taxon>eudicotyledons</taxon>
        <taxon>Gunneridae</taxon>
        <taxon>Pentapetalae</taxon>
        <taxon>Caryophyllales</taxon>
        <taxon>Cactineae</taxon>
        <taxon>Cactaceae</taxon>
        <taxon>Opuntioideae</taxon>
        <taxon>Opuntia</taxon>
    </lineage>
</organism>
<proteinExistence type="predicted"/>
<reference evidence="1" key="2">
    <citation type="submission" date="2020-07" db="EMBL/GenBank/DDBJ databases">
        <authorList>
            <person name="Vera ALvarez R."/>
            <person name="Arias-Moreno D.M."/>
            <person name="Jimenez-Jacinto V."/>
            <person name="Jimenez-Bremont J.F."/>
            <person name="Swaminathan K."/>
            <person name="Moose S.P."/>
            <person name="Guerrero-Gonzalez M.L."/>
            <person name="Marino-Ramirez L."/>
            <person name="Landsman D."/>
            <person name="Rodriguez-Kessler M."/>
            <person name="Delgado-Sanchez P."/>
        </authorList>
    </citation>
    <scope>NUCLEOTIDE SEQUENCE</scope>
    <source>
        <tissue evidence="1">Cladode</tissue>
    </source>
</reference>
<dbReference type="AlphaFoldDB" id="A0A7C9APP2"/>
<accession>A0A7C9APP2</accession>
<name>A0A7C9APP2_OPUST</name>
<dbReference type="EMBL" id="GISG01257726">
    <property type="protein sequence ID" value="MBA4673119.1"/>
    <property type="molecule type" value="Transcribed_RNA"/>
</dbReference>